<dbReference type="Gene3D" id="1.20.1070.10">
    <property type="entry name" value="Rhodopsin 7-helix transmembrane proteins"/>
    <property type="match status" value="1"/>
</dbReference>
<sequence length="297" mass="32423">MISSMPDFALLGSLVDQGDVLDRLSTVQSLTPSQFNLIYNAFSFAIATMFASALFFFNARSEVGSKYRLALLVSGLVVSIAGYHYFRIFNSWDAAYSLQNGAYTLTGAPFNDAYRYVDWLLTVPLLLVETVAVLALTGKEARPLLIKLVIASVVMIATGYPGEISDNITTRIIWGTVSTIPFVYILYVLWIELSKSLVRQPAAVQTLVRNMRLLLLFSWGVYPIAYLLPMLGITGTTASIGVQLGYTVADVLAKPIFGLLVFAIALTKTRVDQENSGLPIELGYAPEIDGIPAPVQS</sequence>
<evidence type="ECO:0000313" key="15">
    <source>
        <dbReference type="Proteomes" id="UP000249081"/>
    </source>
</evidence>
<evidence type="ECO:0000256" key="13">
    <source>
        <dbReference type="SAM" id="Phobius"/>
    </source>
</evidence>
<feature type="transmembrane region" description="Helical" evidence="13">
    <location>
        <begin position="119"/>
        <end position="137"/>
    </location>
</feature>
<evidence type="ECO:0000256" key="3">
    <source>
        <dbReference type="ARBA" id="ARBA00022543"/>
    </source>
</evidence>
<dbReference type="GO" id="GO:0009881">
    <property type="term" value="F:photoreceptor activity"/>
    <property type="evidence" value="ECO:0007669"/>
    <property type="project" value="UniProtKB-KW"/>
</dbReference>
<evidence type="ECO:0000256" key="7">
    <source>
        <dbReference type="ARBA" id="ARBA00022989"/>
    </source>
</evidence>
<keyword evidence="3" id="KW-0600">Photoreceptor protein</keyword>
<feature type="transmembrane region" description="Helical" evidence="13">
    <location>
        <begin position="213"/>
        <end position="232"/>
    </location>
</feature>
<dbReference type="SUPFAM" id="SSF81321">
    <property type="entry name" value="Family A G protein-coupled receptor-like"/>
    <property type="match status" value="1"/>
</dbReference>
<feature type="transmembrane region" description="Helical" evidence="13">
    <location>
        <begin position="172"/>
        <end position="193"/>
    </location>
</feature>
<evidence type="ECO:0000256" key="8">
    <source>
        <dbReference type="ARBA" id="ARBA00022991"/>
    </source>
</evidence>
<dbReference type="InterPro" id="IPR001425">
    <property type="entry name" value="Arc/bac/fun_rhodopsins"/>
</dbReference>
<dbReference type="InterPro" id="IPR018229">
    <property type="entry name" value="Rhodopsin_retinal_BS"/>
</dbReference>
<evidence type="ECO:0000256" key="6">
    <source>
        <dbReference type="ARBA" id="ARBA00022925"/>
    </source>
</evidence>
<evidence type="ECO:0000256" key="9">
    <source>
        <dbReference type="ARBA" id="ARBA00023136"/>
    </source>
</evidence>
<dbReference type="PRINTS" id="PR00251">
    <property type="entry name" value="BACTRLOPSIN"/>
</dbReference>
<gene>
    <name evidence="14" type="ORF">DCF17_16760</name>
</gene>
<feature type="modified residue" description="N6-(retinylidene)lysine" evidence="12">
    <location>
        <position position="254"/>
    </location>
</feature>
<evidence type="ECO:0000256" key="5">
    <source>
        <dbReference type="ARBA" id="ARBA00022692"/>
    </source>
</evidence>
<feature type="site" description="Responsible for spectral tuning" evidence="11">
    <location>
        <position position="126"/>
    </location>
</feature>
<dbReference type="PIRSF" id="PIRSF038142">
    <property type="entry name" value="Rhodopsin_bac_prd"/>
    <property type="match status" value="1"/>
</dbReference>
<dbReference type="CDD" id="cd15242">
    <property type="entry name" value="7tm_Proteorhodopsin"/>
    <property type="match status" value="1"/>
</dbReference>
<evidence type="ECO:0000256" key="11">
    <source>
        <dbReference type="PIRSR" id="PIRSR038142-1"/>
    </source>
</evidence>
<feature type="site" description="Primary proton acceptor" evidence="11">
    <location>
        <position position="118"/>
    </location>
</feature>
<accession>A0A2W4VXV1</accession>
<feature type="transmembrane region" description="Helical" evidence="13">
    <location>
        <begin position="144"/>
        <end position="160"/>
    </location>
</feature>
<keyword evidence="5 13" id="KW-0812">Transmembrane</keyword>
<feature type="transmembrane region" description="Helical" evidence="13">
    <location>
        <begin position="244"/>
        <end position="266"/>
    </location>
</feature>
<comment type="subcellular location">
    <subcellularLocation>
        <location evidence="1">Membrane</location>
        <topology evidence="1">Multi-pass membrane protein</topology>
    </subcellularLocation>
</comment>
<comment type="caution">
    <text evidence="14">The sequence shown here is derived from an EMBL/GenBank/DDBJ whole genome shotgun (WGS) entry which is preliminary data.</text>
</comment>
<keyword evidence="4" id="KW-0716">Sensory transduction</keyword>
<dbReference type="AlphaFoldDB" id="A0A2W4VXV1"/>
<dbReference type="InterPro" id="IPR017402">
    <property type="entry name" value="Proteorhodopsin"/>
</dbReference>
<keyword evidence="9 13" id="KW-0472">Membrane</keyword>
<evidence type="ECO:0000256" key="4">
    <source>
        <dbReference type="ARBA" id="ARBA00022606"/>
    </source>
</evidence>
<organism evidence="14 15">
    <name type="scientific">Shackletoniella antarctica</name>
    <dbReference type="NCBI Taxonomy" id="268115"/>
    <lineage>
        <taxon>Bacteria</taxon>
        <taxon>Bacillati</taxon>
        <taxon>Cyanobacteriota</taxon>
        <taxon>Cyanophyceae</taxon>
        <taxon>Oculatellales</taxon>
        <taxon>Oculatellaceae</taxon>
        <taxon>Shackletoniella</taxon>
    </lineage>
</organism>
<name>A0A2W4VXV1_9CYAN</name>
<protein>
    <submittedName>
        <fullName evidence="14">Xanthorhodopsin</fullName>
    </submittedName>
</protein>
<feature type="transmembrane region" description="Helical" evidence="13">
    <location>
        <begin position="37"/>
        <end position="57"/>
    </location>
</feature>
<feature type="transmembrane region" description="Helical" evidence="13">
    <location>
        <begin position="69"/>
        <end position="86"/>
    </location>
</feature>
<dbReference type="Pfam" id="PF01036">
    <property type="entry name" value="Bac_rhodopsin"/>
    <property type="match status" value="1"/>
</dbReference>
<dbReference type="EMBL" id="QBMN01000134">
    <property type="protein sequence ID" value="PZO36820.1"/>
    <property type="molecule type" value="Genomic_DNA"/>
</dbReference>
<dbReference type="PANTHER" id="PTHR28286:SF2">
    <property type="entry name" value="BACTERIORHODOPSIN _OPSIN, NOPA (EUROFUNG)"/>
    <property type="match status" value="1"/>
</dbReference>
<evidence type="ECO:0000256" key="12">
    <source>
        <dbReference type="PIRSR" id="PIRSR038142-50"/>
    </source>
</evidence>
<dbReference type="FunFam" id="1.20.1070.10:FF:000965">
    <property type="entry name" value="Gll0198 protein"/>
    <property type="match status" value="1"/>
</dbReference>
<evidence type="ECO:0000256" key="1">
    <source>
        <dbReference type="ARBA" id="ARBA00004141"/>
    </source>
</evidence>
<comment type="similarity">
    <text evidence="2">Belongs to the archaeal/bacterial/fungal opsin family.</text>
</comment>
<dbReference type="PROSITE" id="PS00950">
    <property type="entry name" value="BACTERIAL_OPSIN_1"/>
    <property type="match status" value="1"/>
</dbReference>
<feature type="site" description="Primary proton donor" evidence="11">
    <location>
        <position position="129"/>
    </location>
</feature>
<dbReference type="GO" id="GO:0010461">
    <property type="term" value="F:light-activated monoatomic ion channel activity"/>
    <property type="evidence" value="ECO:0007669"/>
    <property type="project" value="InterPro"/>
</dbReference>
<dbReference type="SMART" id="SM01021">
    <property type="entry name" value="Bac_rhodopsin"/>
    <property type="match status" value="1"/>
</dbReference>
<comment type="PTM">
    <text evidence="12">Contains one covalently linked retinal chromophore.</text>
</comment>
<proteinExistence type="inferred from homology"/>
<keyword evidence="10" id="KW-0675">Receptor</keyword>
<evidence type="ECO:0000256" key="10">
    <source>
        <dbReference type="ARBA" id="ARBA00023170"/>
    </source>
</evidence>
<reference evidence="15" key="1">
    <citation type="submission" date="2018-04" db="EMBL/GenBank/DDBJ databases">
        <authorList>
            <person name="Cornet L."/>
        </authorList>
    </citation>
    <scope>NUCLEOTIDE SEQUENCE [LARGE SCALE GENOMIC DNA]</scope>
</reference>
<evidence type="ECO:0000256" key="2">
    <source>
        <dbReference type="ARBA" id="ARBA00008130"/>
    </source>
</evidence>
<evidence type="ECO:0000313" key="14">
    <source>
        <dbReference type="EMBL" id="PZO36820.1"/>
    </source>
</evidence>
<dbReference type="GO" id="GO:0016020">
    <property type="term" value="C:membrane"/>
    <property type="evidence" value="ECO:0007669"/>
    <property type="project" value="UniProtKB-SubCell"/>
</dbReference>
<dbReference type="PANTHER" id="PTHR28286">
    <property type="match status" value="1"/>
</dbReference>
<reference evidence="14 15" key="2">
    <citation type="submission" date="2018-06" db="EMBL/GenBank/DDBJ databases">
        <title>Metagenomic assembly of (sub)arctic Cyanobacteria and their associated microbiome from non-axenic cultures.</title>
        <authorList>
            <person name="Baurain D."/>
        </authorList>
    </citation>
    <scope>NUCLEOTIDE SEQUENCE [LARGE SCALE GENOMIC DNA]</scope>
    <source>
        <strain evidence="14">ULC041bin1</strain>
    </source>
</reference>
<keyword evidence="8 12" id="KW-0157">Chromophore</keyword>
<dbReference type="GO" id="GO:0007602">
    <property type="term" value="P:phototransduction"/>
    <property type="evidence" value="ECO:0007669"/>
    <property type="project" value="UniProtKB-KW"/>
</dbReference>
<keyword evidence="6 12" id="KW-0681">Retinal protein</keyword>
<dbReference type="Proteomes" id="UP000249081">
    <property type="component" value="Unassembled WGS sequence"/>
</dbReference>
<keyword evidence="7 13" id="KW-1133">Transmembrane helix</keyword>